<comment type="caution">
    <text evidence="1">The sequence shown here is derived from an EMBL/GenBank/DDBJ whole genome shotgun (WGS) entry which is preliminary data.</text>
</comment>
<reference evidence="1 2" key="1">
    <citation type="submission" date="2024-12" db="EMBL/GenBank/DDBJ databases">
        <title>The unique morphological basis and parallel evolutionary history of personate flowers in Penstemon.</title>
        <authorList>
            <person name="Depatie T.H."/>
            <person name="Wessinger C.A."/>
        </authorList>
    </citation>
    <scope>NUCLEOTIDE SEQUENCE [LARGE SCALE GENOMIC DNA]</scope>
    <source>
        <strain evidence="1">WTNN_2</strain>
        <tissue evidence="1">Leaf</tissue>
    </source>
</reference>
<name>A0ABD3RKL6_9LAMI</name>
<dbReference type="AlphaFoldDB" id="A0ABD3RKL6"/>
<evidence type="ECO:0000313" key="1">
    <source>
        <dbReference type="EMBL" id="KAL3813418.1"/>
    </source>
</evidence>
<dbReference type="EMBL" id="JBJXBP010000008">
    <property type="protein sequence ID" value="KAL3813418.1"/>
    <property type="molecule type" value="Genomic_DNA"/>
</dbReference>
<dbReference type="Proteomes" id="UP001634393">
    <property type="component" value="Unassembled WGS sequence"/>
</dbReference>
<protein>
    <submittedName>
        <fullName evidence="1">Uncharacterized protein</fullName>
    </submittedName>
</protein>
<proteinExistence type="predicted"/>
<sequence length="64" mass="7377">MNPDQVSEANINRSFPDQRLLTNHLGSKISTTKINGEFSDLNSNGTCRRTRKKRLVQFCEEQDH</sequence>
<evidence type="ECO:0000313" key="2">
    <source>
        <dbReference type="Proteomes" id="UP001634393"/>
    </source>
</evidence>
<keyword evidence="2" id="KW-1185">Reference proteome</keyword>
<gene>
    <name evidence="1" type="ORF">ACJIZ3_014686</name>
</gene>
<organism evidence="1 2">
    <name type="scientific">Penstemon smallii</name>
    <dbReference type="NCBI Taxonomy" id="265156"/>
    <lineage>
        <taxon>Eukaryota</taxon>
        <taxon>Viridiplantae</taxon>
        <taxon>Streptophyta</taxon>
        <taxon>Embryophyta</taxon>
        <taxon>Tracheophyta</taxon>
        <taxon>Spermatophyta</taxon>
        <taxon>Magnoliopsida</taxon>
        <taxon>eudicotyledons</taxon>
        <taxon>Gunneridae</taxon>
        <taxon>Pentapetalae</taxon>
        <taxon>asterids</taxon>
        <taxon>lamiids</taxon>
        <taxon>Lamiales</taxon>
        <taxon>Plantaginaceae</taxon>
        <taxon>Cheloneae</taxon>
        <taxon>Penstemon</taxon>
    </lineage>
</organism>
<accession>A0ABD3RKL6</accession>